<dbReference type="Proteomes" id="UP000050345">
    <property type="component" value="Unassembled WGS sequence"/>
</dbReference>
<evidence type="ECO:0000313" key="3">
    <source>
        <dbReference type="Proteomes" id="UP000050345"/>
    </source>
</evidence>
<organism evidence="2 3">
    <name type="scientific">Pseudomonas syringae pv. daphniphylli</name>
    <dbReference type="NCBI Taxonomy" id="264455"/>
    <lineage>
        <taxon>Bacteria</taxon>
        <taxon>Pseudomonadati</taxon>
        <taxon>Pseudomonadota</taxon>
        <taxon>Gammaproteobacteria</taxon>
        <taxon>Pseudomonadales</taxon>
        <taxon>Pseudomonadaceae</taxon>
        <taxon>Pseudomonas</taxon>
        <taxon>Pseudomonas syringae</taxon>
    </lineage>
</organism>
<accession>A0A9X0GYV8</accession>
<feature type="transmembrane region" description="Helical" evidence="1">
    <location>
        <begin position="22"/>
        <end position="41"/>
    </location>
</feature>
<comment type="caution">
    <text evidence="2">The sequence shown here is derived from an EMBL/GenBank/DDBJ whole genome shotgun (WGS) entry which is preliminary data.</text>
</comment>
<gene>
    <name evidence="2" type="ORF">ALO73_01550</name>
</gene>
<evidence type="ECO:0000256" key="1">
    <source>
        <dbReference type="SAM" id="Phobius"/>
    </source>
</evidence>
<evidence type="ECO:0008006" key="4">
    <source>
        <dbReference type="Google" id="ProtNLM"/>
    </source>
</evidence>
<keyword evidence="1" id="KW-0472">Membrane</keyword>
<proteinExistence type="predicted"/>
<dbReference type="Pfam" id="PF11190">
    <property type="entry name" value="DUF2976"/>
    <property type="match status" value="1"/>
</dbReference>
<dbReference type="InterPro" id="IPR021356">
    <property type="entry name" value="Integr_conj_element_PFL4702"/>
</dbReference>
<keyword evidence="1" id="KW-0812">Transmembrane</keyword>
<feature type="transmembrane region" description="Helical" evidence="1">
    <location>
        <begin position="65"/>
        <end position="88"/>
    </location>
</feature>
<reference evidence="2 3" key="1">
    <citation type="submission" date="2015-09" db="EMBL/GenBank/DDBJ databases">
        <title>Genome announcement of multiple Pseudomonas syringae strains.</title>
        <authorList>
            <person name="Thakur S."/>
            <person name="Wang P.W."/>
            <person name="Gong Y."/>
            <person name="Weir B.S."/>
            <person name="Guttman D.S."/>
        </authorList>
    </citation>
    <scope>NUCLEOTIDE SEQUENCE [LARGE SCALE GENOMIC DNA]</scope>
    <source>
        <strain evidence="2 3">ICMP9757</strain>
    </source>
</reference>
<dbReference type="RefSeq" id="WP_044321314.1">
    <property type="nucleotide sequence ID" value="NZ_JYHD01000038.1"/>
</dbReference>
<dbReference type="EMBL" id="LJQF01000449">
    <property type="protein sequence ID" value="KPX05013.1"/>
    <property type="molecule type" value="Genomic_DNA"/>
</dbReference>
<protein>
    <recommendedName>
        <fullName evidence="4">TIGR03745 family integrating conjugative element membrane protein</fullName>
    </recommendedName>
</protein>
<sequence length="125" mass="13229">MIPTVLNTTLIQSRYTQAKQQAFGLVLILGSGMASAALPAMEAPSRGEGGGLIETIKNYAYDGGIMIGLLIAVLAFLGVAWHSLTVYADVQNQRKAWKDLGAVVGIGALLVVIILWFLDKAATIL</sequence>
<keyword evidence="1" id="KW-1133">Transmembrane helix</keyword>
<feature type="transmembrane region" description="Helical" evidence="1">
    <location>
        <begin position="100"/>
        <end position="118"/>
    </location>
</feature>
<dbReference type="NCBIfam" id="TIGR03745">
    <property type="entry name" value="conj_TIGR03745"/>
    <property type="match status" value="1"/>
</dbReference>
<dbReference type="AlphaFoldDB" id="A0A9X0GYV8"/>
<name>A0A9X0GYV8_PSESX</name>
<evidence type="ECO:0000313" key="2">
    <source>
        <dbReference type="EMBL" id="KPX05013.1"/>
    </source>
</evidence>